<sequence length="316" mass="36124">MLLNQKMVTVHGDSLKGNYLNDDIDRDVLVFYPDKIVDGAPLLIELAGLNGTPKLHNRFAEILNSLYKKNLLGNSIIINPNFSTKYHVNQYINSPAVGNYEDFIINDLIPQISDMFHTGKVALFGKSSGGFGAYTLAVRHPDIISGFANHFGDSCFEYVYIPDMPIAFKELRNKKLNEYIKEVSLKDDLTDNDIRTLNIIGMSAFYSYNENTDLKLELPFDLETGGFNNDVWQRWLKFDPSKNVDNYISELKKLDAIYLDVGIKDEYSLFIGMNVLHKKMEKYGVNHIFEEFNGGHFGNSKRYEKSLPYLVNRLSL</sequence>
<name>A0A0Q0VVQ2_9ARCH</name>
<dbReference type="Gene3D" id="3.40.50.1820">
    <property type="entry name" value="alpha/beta hydrolase"/>
    <property type="match status" value="1"/>
</dbReference>
<dbReference type="InterPro" id="IPR029058">
    <property type="entry name" value="AB_hydrolase_fold"/>
</dbReference>
<organism evidence="1 2">
    <name type="scientific">Acidiplasma cupricumulans</name>
    <dbReference type="NCBI Taxonomy" id="312540"/>
    <lineage>
        <taxon>Archaea</taxon>
        <taxon>Methanobacteriati</taxon>
        <taxon>Thermoplasmatota</taxon>
        <taxon>Thermoplasmata</taxon>
        <taxon>Thermoplasmatales</taxon>
        <taxon>Ferroplasmaceae</taxon>
        <taxon>Acidiplasma</taxon>
    </lineage>
</organism>
<dbReference type="InParanoid" id="A0A0Q0VVQ2"/>
<dbReference type="AlphaFoldDB" id="A0A0Q0VVQ2"/>
<dbReference type="RefSeq" id="WP_048101727.1">
    <property type="nucleotide sequence ID" value="NZ_LKBH01000102.1"/>
</dbReference>
<dbReference type="InterPro" id="IPR000801">
    <property type="entry name" value="Esterase-like"/>
</dbReference>
<proteinExistence type="predicted"/>
<keyword evidence="1" id="KW-0378">Hydrolase</keyword>
<gene>
    <name evidence="1" type="ORF">AOG55_05955</name>
</gene>
<dbReference type="GeneID" id="84222262"/>
<accession>A0A0Q0VVQ2</accession>
<dbReference type="PANTHER" id="PTHR48098">
    <property type="entry name" value="ENTEROCHELIN ESTERASE-RELATED"/>
    <property type="match status" value="1"/>
</dbReference>
<protein>
    <submittedName>
        <fullName evidence="1">Hydrolase</fullName>
    </submittedName>
</protein>
<dbReference type="Proteomes" id="UP000050301">
    <property type="component" value="Unassembled WGS sequence"/>
</dbReference>
<dbReference type="EMBL" id="LKBH01000102">
    <property type="protein sequence ID" value="KQB35727.1"/>
    <property type="molecule type" value="Genomic_DNA"/>
</dbReference>
<evidence type="ECO:0000313" key="1">
    <source>
        <dbReference type="EMBL" id="KQB35727.1"/>
    </source>
</evidence>
<dbReference type="SUPFAM" id="SSF53474">
    <property type="entry name" value="alpha/beta-Hydrolases"/>
    <property type="match status" value="1"/>
</dbReference>
<comment type="caution">
    <text evidence="1">The sequence shown here is derived from an EMBL/GenBank/DDBJ whole genome shotgun (WGS) entry which is preliminary data.</text>
</comment>
<dbReference type="InterPro" id="IPR050583">
    <property type="entry name" value="Mycobacterial_A85_antigen"/>
</dbReference>
<dbReference type="GO" id="GO:0016787">
    <property type="term" value="F:hydrolase activity"/>
    <property type="evidence" value="ECO:0007669"/>
    <property type="project" value="UniProtKB-KW"/>
</dbReference>
<dbReference type="Pfam" id="PF00756">
    <property type="entry name" value="Esterase"/>
    <property type="match status" value="1"/>
</dbReference>
<evidence type="ECO:0000313" key="2">
    <source>
        <dbReference type="Proteomes" id="UP000050301"/>
    </source>
</evidence>
<keyword evidence="2" id="KW-1185">Reference proteome</keyword>
<reference evidence="1 2" key="1">
    <citation type="submission" date="2015-09" db="EMBL/GenBank/DDBJ databases">
        <title>Heavy metals and arsenic resistance mechanisms in polyextremophilic archaea of the family Ferroplasmaceae.</title>
        <authorList>
            <person name="Bulaev A.G."/>
            <person name="Kanygina A.V."/>
        </authorList>
    </citation>
    <scope>NUCLEOTIDE SEQUENCE [LARGE SCALE GENOMIC DNA]</scope>
    <source>
        <strain evidence="1 2">BH2</strain>
    </source>
</reference>